<reference evidence="4" key="1">
    <citation type="journal article" date="2017" name="Plant J.">
        <title>The pomegranate (Punica granatum L.) genome and the genomics of punicalagin biosynthesis.</title>
        <authorList>
            <person name="Qin G."/>
            <person name="Xu C."/>
            <person name="Ming R."/>
            <person name="Tang H."/>
            <person name="Guyot R."/>
            <person name="Kramer E.M."/>
            <person name="Hu Y."/>
            <person name="Yi X."/>
            <person name="Qi Y."/>
            <person name="Xu X."/>
            <person name="Gao Z."/>
            <person name="Pan H."/>
            <person name="Jian J."/>
            <person name="Tian Y."/>
            <person name="Yue Z."/>
            <person name="Xu Y."/>
        </authorList>
    </citation>
    <scope>NUCLEOTIDE SEQUENCE [LARGE SCALE GENOMIC DNA]</scope>
    <source>
        <strain evidence="4">cv. Dabenzi</strain>
    </source>
</reference>
<feature type="compositionally biased region" description="Basic and acidic residues" evidence="1">
    <location>
        <begin position="1"/>
        <end position="15"/>
    </location>
</feature>
<name>A0A218W153_PUNGR</name>
<gene>
    <name evidence="3" type="ORF">CDL15_Pgr015466</name>
</gene>
<evidence type="ECO:0000313" key="4">
    <source>
        <dbReference type="Proteomes" id="UP000197138"/>
    </source>
</evidence>
<dbReference type="AlphaFoldDB" id="A0A218W153"/>
<keyword evidence="2" id="KW-0472">Membrane</keyword>
<protein>
    <submittedName>
        <fullName evidence="3">Uncharacterized protein</fullName>
    </submittedName>
</protein>
<feature type="transmembrane region" description="Helical" evidence="2">
    <location>
        <begin position="100"/>
        <end position="122"/>
    </location>
</feature>
<evidence type="ECO:0000313" key="3">
    <source>
        <dbReference type="EMBL" id="OWM66040.1"/>
    </source>
</evidence>
<dbReference type="Proteomes" id="UP000197138">
    <property type="component" value="Unassembled WGS sequence"/>
</dbReference>
<keyword evidence="2" id="KW-1133">Transmembrane helix</keyword>
<keyword evidence="2" id="KW-0812">Transmembrane</keyword>
<sequence length="193" mass="21275">MRLEEEGPWEWRGDGESAGLPSLRERGCNREDNLDRTFEDAIGVTEEELLTFLEGTTQKGIEPLPTTCSTKCLTEYNPKFLSPVVSSLVVQSPVLSSCRWFRLCFSLVVLFPVFGSSILLLLRASKVFDDMLMRSVHLWNSRPLIPACLLPACLIPGSAAERPVGGQIFTSNGGIGSSISNKWCPESSATHLR</sequence>
<accession>A0A218W153</accession>
<comment type="caution">
    <text evidence="3">The sequence shown here is derived from an EMBL/GenBank/DDBJ whole genome shotgun (WGS) entry which is preliminary data.</text>
</comment>
<evidence type="ECO:0000256" key="1">
    <source>
        <dbReference type="SAM" id="MobiDB-lite"/>
    </source>
</evidence>
<organism evidence="3 4">
    <name type="scientific">Punica granatum</name>
    <name type="common">Pomegranate</name>
    <dbReference type="NCBI Taxonomy" id="22663"/>
    <lineage>
        <taxon>Eukaryota</taxon>
        <taxon>Viridiplantae</taxon>
        <taxon>Streptophyta</taxon>
        <taxon>Embryophyta</taxon>
        <taxon>Tracheophyta</taxon>
        <taxon>Spermatophyta</taxon>
        <taxon>Magnoliopsida</taxon>
        <taxon>eudicotyledons</taxon>
        <taxon>Gunneridae</taxon>
        <taxon>Pentapetalae</taxon>
        <taxon>rosids</taxon>
        <taxon>malvids</taxon>
        <taxon>Myrtales</taxon>
        <taxon>Lythraceae</taxon>
        <taxon>Punica</taxon>
    </lineage>
</organism>
<evidence type="ECO:0000256" key="2">
    <source>
        <dbReference type="SAM" id="Phobius"/>
    </source>
</evidence>
<proteinExistence type="predicted"/>
<dbReference type="EMBL" id="MTKT01005556">
    <property type="protein sequence ID" value="OWM66040.1"/>
    <property type="molecule type" value="Genomic_DNA"/>
</dbReference>
<feature type="region of interest" description="Disordered" evidence="1">
    <location>
        <begin position="1"/>
        <end position="22"/>
    </location>
</feature>